<reference evidence="3" key="1">
    <citation type="journal article" date="2021" name="Sci. Adv.">
        <title>The American lobster genome reveals insights on longevity, neural, and immune adaptations.</title>
        <authorList>
            <person name="Polinski J.M."/>
            <person name="Zimin A.V."/>
            <person name="Clark K.F."/>
            <person name="Kohn A.B."/>
            <person name="Sadowski N."/>
            <person name="Timp W."/>
            <person name="Ptitsyn A."/>
            <person name="Khanna P."/>
            <person name="Romanova D.Y."/>
            <person name="Williams P."/>
            <person name="Greenwood S.J."/>
            <person name="Moroz L.L."/>
            <person name="Walt D.R."/>
            <person name="Bodnar A.G."/>
        </authorList>
    </citation>
    <scope>NUCLEOTIDE SEQUENCE</scope>
    <source>
        <strain evidence="3">GMGI-L3</strain>
    </source>
</reference>
<accession>A0A8J5JX47</accession>
<comment type="caution">
    <text evidence="3">The sequence shown here is derived from an EMBL/GenBank/DDBJ whole genome shotgun (WGS) entry which is preliminary data.</text>
</comment>
<feature type="chain" id="PRO_5035329426" evidence="2">
    <location>
        <begin position="19"/>
        <end position="113"/>
    </location>
</feature>
<dbReference type="AlphaFoldDB" id="A0A8J5JX47"/>
<feature type="transmembrane region" description="Helical" evidence="1">
    <location>
        <begin position="47"/>
        <end position="69"/>
    </location>
</feature>
<keyword evidence="1" id="KW-0472">Membrane</keyword>
<sequence length="113" mass="12686">MTRMLVVVLVFLVAISHATELHEQKTEVNKRLFLDGLNTIFSIGDPVVVMVGMMTLFVVTVAAIIAIIYRDRDTTSSFTGYYSPSASYASRPIYTRNAYTAHRFLEEGANKFN</sequence>
<protein>
    <submittedName>
        <fullName evidence="3">Uncharacterized protein</fullName>
    </submittedName>
</protein>
<keyword evidence="2" id="KW-0732">Signal</keyword>
<keyword evidence="1" id="KW-0812">Transmembrane</keyword>
<feature type="signal peptide" evidence="2">
    <location>
        <begin position="1"/>
        <end position="18"/>
    </location>
</feature>
<evidence type="ECO:0000313" key="3">
    <source>
        <dbReference type="EMBL" id="KAG7165975.1"/>
    </source>
</evidence>
<keyword evidence="4" id="KW-1185">Reference proteome</keyword>
<keyword evidence="1" id="KW-1133">Transmembrane helix</keyword>
<evidence type="ECO:0000256" key="2">
    <source>
        <dbReference type="SAM" id="SignalP"/>
    </source>
</evidence>
<dbReference type="EMBL" id="JAHLQT010023139">
    <property type="protein sequence ID" value="KAG7165975.1"/>
    <property type="molecule type" value="Genomic_DNA"/>
</dbReference>
<proteinExistence type="predicted"/>
<organism evidence="3 4">
    <name type="scientific">Homarus americanus</name>
    <name type="common">American lobster</name>
    <dbReference type="NCBI Taxonomy" id="6706"/>
    <lineage>
        <taxon>Eukaryota</taxon>
        <taxon>Metazoa</taxon>
        <taxon>Ecdysozoa</taxon>
        <taxon>Arthropoda</taxon>
        <taxon>Crustacea</taxon>
        <taxon>Multicrustacea</taxon>
        <taxon>Malacostraca</taxon>
        <taxon>Eumalacostraca</taxon>
        <taxon>Eucarida</taxon>
        <taxon>Decapoda</taxon>
        <taxon>Pleocyemata</taxon>
        <taxon>Astacidea</taxon>
        <taxon>Nephropoidea</taxon>
        <taxon>Nephropidae</taxon>
        <taxon>Homarus</taxon>
    </lineage>
</organism>
<gene>
    <name evidence="3" type="ORF">Hamer_G011898</name>
</gene>
<name>A0A8J5JX47_HOMAM</name>
<evidence type="ECO:0000313" key="4">
    <source>
        <dbReference type="Proteomes" id="UP000747542"/>
    </source>
</evidence>
<evidence type="ECO:0000256" key="1">
    <source>
        <dbReference type="SAM" id="Phobius"/>
    </source>
</evidence>
<dbReference type="Proteomes" id="UP000747542">
    <property type="component" value="Unassembled WGS sequence"/>
</dbReference>